<protein>
    <recommendedName>
        <fullName evidence="4">Terminase small subunit</fullName>
    </recommendedName>
</protein>
<reference evidence="3" key="1">
    <citation type="journal article" date="2019" name="Int. J. Syst. Evol. Microbiol.">
        <title>The Global Catalogue of Microorganisms (GCM) 10K type strain sequencing project: providing services to taxonomists for standard genome sequencing and annotation.</title>
        <authorList>
            <consortium name="The Broad Institute Genomics Platform"/>
            <consortium name="The Broad Institute Genome Sequencing Center for Infectious Disease"/>
            <person name="Wu L."/>
            <person name="Ma J."/>
        </authorList>
    </citation>
    <scope>NUCLEOTIDE SEQUENCE [LARGE SCALE GENOMIC DNA]</scope>
    <source>
        <strain evidence="3">KLKA75</strain>
    </source>
</reference>
<evidence type="ECO:0000256" key="1">
    <source>
        <dbReference type="SAM" id="MobiDB-lite"/>
    </source>
</evidence>
<accession>A0ABV9U9I1</accession>
<sequence>MPKGGARARSGPPPDPNALRRARDKGDWVLLPAAGRDGAPPEWPLLKPSRRESELWSALWAKPQALMWERHGQEIEVALYVRNLAVAERSGATVAQGTLVRQMADSLGLTTPGLRANRWRIEAAAPVAEESAPSAPQRPSSRSRLKVVRDDSPAG</sequence>
<keyword evidence="3" id="KW-1185">Reference proteome</keyword>
<comment type="caution">
    <text evidence="2">The sequence shown here is derived from an EMBL/GenBank/DDBJ whole genome shotgun (WGS) entry which is preliminary data.</text>
</comment>
<dbReference type="Proteomes" id="UP001595872">
    <property type="component" value="Unassembled WGS sequence"/>
</dbReference>
<dbReference type="EMBL" id="JBHSIT010000012">
    <property type="protein sequence ID" value="MFC4912568.1"/>
    <property type="molecule type" value="Genomic_DNA"/>
</dbReference>
<feature type="compositionally biased region" description="Low complexity" evidence="1">
    <location>
        <begin position="126"/>
        <end position="140"/>
    </location>
</feature>
<evidence type="ECO:0000313" key="3">
    <source>
        <dbReference type="Proteomes" id="UP001595872"/>
    </source>
</evidence>
<evidence type="ECO:0000313" key="2">
    <source>
        <dbReference type="EMBL" id="MFC4912568.1"/>
    </source>
</evidence>
<gene>
    <name evidence="2" type="ORF">ACFPCY_35075</name>
</gene>
<name>A0ABV9U9I1_9ACTN</name>
<evidence type="ECO:0008006" key="4">
    <source>
        <dbReference type="Google" id="ProtNLM"/>
    </source>
</evidence>
<organism evidence="2 3">
    <name type="scientific">Actinomadura gamaensis</name>
    <dbReference type="NCBI Taxonomy" id="1763541"/>
    <lineage>
        <taxon>Bacteria</taxon>
        <taxon>Bacillati</taxon>
        <taxon>Actinomycetota</taxon>
        <taxon>Actinomycetes</taxon>
        <taxon>Streptosporangiales</taxon>
        <taxon>Thermomonosporaceae</taxon>
        <taxon>Actinomadura</taxon>
    </lineage>
</organism>
<proteinExistence type="predicted"/>
<dbReference type="RefSeq" id="WP_378262604.1">
    <property type="nucleotide sequence ID" value="NZ_JBHSIT010000012.1"/>
</dbReference>
<feature type="region of interest" description="Disordered" evidence="1">
    <location>
        <begin position="1"/>
        <end position="24"/>
    </location>
</feature>
<feature type="region of interest" description="Disordered" evidence="1">
    <location>
        <begin position="126"/>
        <end position="155"/>
    </location>
</feature>